<dbReference type="Proteomes" id="UP000681720">
    <property type="component" value="Unassembled WGS sequence"/>
</dbReference>
<organism evidence="1 2">
    <name type="scientific">Rotaria magnacalcarata</name>
    <dbReference type="NCBI Taxonomy" id="392030"/>
    <lineage>
        <taxon>Eukaryota</taxon>
        <taxon>Metazoa</taxon>
        <taxon>Spiralia</taxon>
        <taxon>Gnathifera</taxon>
        <taxon>Rotifera</taxon>
        <taxon>Eurotatoria</taxon>
        <taxon>Bdelloidea</taxon>
        <taxon>Philodinida</taxon>
        <taxon>Philodinidae</taxon>
        <taxon>Rotaria</taxon>
    </lineage>
</organism>
<name>A0A8S3B4Z1_9BILA</name>
<proteinExistence type="predicted"/>
<gene>
    <name evidence="1" type="ORF">GIL414_LOCUS46221</name>
</gene>
<dbReference type="AlphaFoldDB" id="A0A8S3B4Z1"/>
<reference evidence="1" key="1">
    <citation type="submission" date="2021-02" db="EMBL/GenBank/DDBJ databases">
        <authorList>
            <person name="Nowell W R."/>
        </authorList>
    </citation>
    <scope>NUCLEOTIDE SEQUENCE</scope>
</reference>
<accession>A0A8S3B4Z1</accession>
<sequence>MTDQILLSKARFDELPNFSGHPSEDVKRFLKSIKNITKANDESNNHEILEIVRGKLTQSAGLWFDN</sequence>
<protein>
    <submittedName>
        <fullName evidence="1">Uncharacterized protein</fullName>
    </submittedName>
</protein>
<feature type="non-terminal residue" evidence="1">
    <location>
        <position position="66"/>
    </location>
</feature>
<evidence type="ECO:0000313" key="1">
    <source>
        <dbReference type="EMBL" id="CAF4777992.1"/>
    </source>
</evidence>
<dbReference type="EMBL" id="CAJOBJ010144512">
    <property type="protein sequence ID" value="CAF4777992.1"/>
    <property type="molecule type" value="Genomic_DNA"/>
</dbReference>
<evidence type="ECO:0000313" key="2">
    <source>
        <dbReference type="Proteomes" id="UP000681720"/>
    </source>
</evidence>
<comment type="caution">
    <text evidence="1">The sequence shown here is derived from an EMBL/GenBank/DDBJ whole genome shotgun (WGS) entry which is preliminary data.</text>
</comment>